<keyword evidence="3" id="KW-1185">Reference proteome</keyword>
<protein>
    <submittedName>
        <fullName evidence="2">Uncharacterized protein</fullName>
    </submittedName>
</protein>
<sequence>MGQEAGVEVAALSPEDAPQSERQRGGLFGLGGGSNRETPRDGPDARDVAYGTVLPYGVVARVCEAKGKPMGQKIENAPARGYALYDSASGSAVARTFYITGFADGCPRQLTAANVLLGAASLYEQLHYGPGARTCRWVPPTRPMKP</sequence>
<evidence type="ECO:0000313" key="3">
    <source>
        <dbReference type="Proteomes" id="UP001596353"/>
    </source>
</evidence>
<organism evidence="2 3">
    <name type="scientific">Sulfitobacter porphyrae</name>
    <dbReference type="NCBI Taxonomy" id="1246864"/>
    <lineage>
        <taxon>Bacteria</taxon>
        <taxon>Pseudomonadati</taxon>
        <taxon>Pseudomonadota</taxon>
        <taxon>Alphaproteobacteria</taxon>
        <taxon>Rhodobacterales</taxon>
        <taxon>Roseobacteraceae</taxon>
        <taxon>Sulfitobacter</taxon>
    </lineage>
</organism>
<proteinExistence type="predicted"/>
<dbReference type="Proteomes" id="UP001596353">
    <property type="component" value="Unassembled WGS sequence"/>
</dbReference>
<evidence type="ECO:0000256" key="1">
    <source>
        <dbReference type="SAM" id="MobiDB-lite"/>
    </source>
</evidence>
<name>A0ABW2B6G4_9RHOB</name>
<gene>
    <name evidence="2" type="ORF">ACFQFQ_16930</name>
</gene>
<accession>A0ABW2B6G4</accession>
<comment type="caution">
    <text evidence="2">The sequence shown here is derived from an EMBL/GenBank/DDBJ whole genome shotgun (WGS) entry which is preliminary data.</text>
</comment>
<dbReference type="EMBL" id="JBHSWG010000001">
    <property type="protein sequence ID" value="MFC6760801.1"/>
    <property type="molecule type" value="Genomic_DNA"/>
</dbReference>
<feature type="compositionally biased region" description="Basic and acidic residues" evidence="1">
    <location>
        <begin position="37"/>
        <end position="46"/>
    </location>
</feature>
<reference evidence="3" key="1">
    <citation type="journal article" date="2019" name="Int. J. Syst. Evol. Microbiol.">
        <title>The Global Catalogue of Microorganisms (GCM) 10K type strain sequencing project: providing services to taxonomists for standard genome sequencing and annotation.</title>
        <authorList>
            <consortium name="The Broad Institute Genomics Platform"/>
            <consortium name="The Broad Institute Genome Sequencing Center for Infectious Disease"/>
            <person name="Wu L."/>
            <person name="Ma J."/>
        </authorList>
    </citation>
    <scope>NUCLEOTIDE SEQUENCE [LARGE SCALE GENOMIC DNA]</scope>
    <source>
        <strain evidence="3">CCUG 66188</strain>
    </source>
</reference>
<feature type="region of interest" description="Disordered" evidence="1">
    <location>
        <begin position="1"/>
        <end position="46"/>
    </location>
</feature>
<evidence type="ECO:0000313" key="2">
    <source>
        <dbReference type="EMBL" id="MFC6760801.1"/>
    </source>
</evidence>